<dbReference type="InterPro" id="IPR036514">
    <property type="entry name" value="SGNH_hydro_sf"/>
</dbReference>
<dbReference type="PANTHER" id="PTHR22901">
    <property type="entry name" value="SIALATE O-ACETYLESTERASE"/>
    <property type="match status" value="1"/>
</dbReference>
<evidence type="ECO:0000313" key="5">
    <source>
        <dbReference type="Proteomes" id="UP000540519"/>
    </source>
</evidence>
<feature type="chain" id="PRO_5031397023" evidence="2">
    <location>
        <begin position="22"/>
        <end position="462"/>
    </location>
</feature>
<evidence type="ECO:0000313" key="4">
    <source>
        <dbReference type="EMBL" id="MUH36258.1"/>
    </source>
</evidence>
<dbReference type="SUPFAM" id="SSF52266">
    <property type="entry name" value="SGNH hydrolase"/>
    <property type="match status" value="1"/>
</dbReference>
<dbReference type="PANTHER" id="PTHR22901:SF0">
    <property type="entry name" value="SIALATE O-ACETYLESTERASE"/>
    <property type="match status" value="1"/>
</dbReference>
<evidence type="ECO:0000259" key="3">
    <source>
        <dbReference type="Pfam" id="PF03629"/>
    </source>
</evidence>
<dbReference type="InterPro" id="IPR005181">
    <property type="entry name" value="SASA"/>
</dbReference>
<gene>
    <name evidence="4" type="ORF">D9O36_10430</name>
</gene>
<protein>
    <submittedName>
        <fullName evidence="4">Sialate O-acetylesterase</fullName>
    </submittedName>
</protein>
<comment type="caution">
    <text evidence="4">The sequence shown here is derived from an EMBL/GenBank/DDBJ whole genome shotgun (WGS) entry which is preliminary data.</text>
</comment>
<keyword evidence="2" id="KW-0732">Signal</keyword>
<reference evidence="4 5" key="1">
    <citation type="journal article" date="2019" name="Mar. Drugs">
        <title>Comparative Genomics and CAZyme Genome Repertoires of Marine Zobellia amurskyensis KMM 3526(T) and Zobellia laminariae KMM 3676(T).</title>
        <authorList>
            <person name="Chernysheva N."/>
            <person name="Bystritskaya E."/>
            <person name="Stenkova A."/>
            <person name="Golovkin I."/>
            <person name="Nedashkovskaya O."/>
            <person name="Isaeva M."/>
        </authorList>
    </citation>
    <scope>NUCLEOTIDE SEQUENCE [LARGE SCALE GENOMIC DNA]</scope>
    <source>
        <strain evidence="4 5">KMM 3526</strain>
    </source>
</reference>
<proteinExistence type="predicted"/>
<evidence type="ECO:0000256" key="1">
    <source>
        <dbReference type="ARBA" id="ARBA00022801"/>
    </source>
</evidence>
<dbReference type="InterPro" id="IPR039329">
    <property type="entry name" value="SIAE"/>
</dbReference>
<feature type="signal peptide" evidence="2">
    <location>
        <begin position="1"/>
        <end position="21"/>
    </location>
</feature>
<feature type="domain" description="Sialate O-acetylesterase" evidence="3">
    <location>
        <begin position="107"/>
        <end position="354"/>
    </location>
</feature>
<keyword evidence="1" id="KW-0378">Hydrolase</keyword>
<dbReference type="GO" id="GO:0005975">
    <property type="term" value="P:carbohydrate metabolic process"/>
    <property type="evidence" value="ECO:0007669"/>
    <property type="project" value="TreeGrafter"/>
</dbReference>
<dbReference type="Pfam" id="PF03629">
    <property type="entry name" value="SASA"/>
    <property type="match status" value="1"/>
</dbReference>
<accession>A0A7X3D264</accession>
<dbReference type="RefSeq" id="WP_155599878.1">
    <property type="nucleotide sequence ID" value="NZ_RCNR01000016.1"/>
</dbReference>
<dbReference type="GO" id="GO:0001681">
    <property type="term" value="F:sialate O-acetylesterase activity"/>
    <property type="evidence" value="ECO:0007669"/>
    <property type="project" value="InterPro"/>
</dbReference>
<dbReference type="Proteomes" id="UP000540519">
    <property type="component" value="Unassembled WGS sequence"/>
</dbReference>
<dbReference type="OrthoDB" id="9816001at2"/>
<organism evidence="4 5">
    <name type="scientific">Zobellia amurskyensis</name>
    <dbReference type="NCBI Taxonomy" id="248905"/>
    <lineage>
        <taxon>Bacteria</taxon>
        <taxon>Pseudomonadati</taxon>
        <taxon>Bacteroidota</taxon>
        <taxon>Flavobacteriia</taxon>
        <taxon>Flavobacteriales</taxon>
        <taxon>Flavobacteriaceae</taxon>
        <taxon>Zobellia</taxon>
    </lineage>
</organism>
<sequence length="462" mass="52035">MKPKFFIVAFLLVLAYQPAWAKVELPNIFSDNMVIQRNEKVSLWGWANTGEEVTVLTSWDNKEYKIKTSIEAKWSIEVDTPEAGGPYEISFKGNENEIVLKNVMIGEVWLASGQSNMEWSATTNKGIDNAEEEIKNANYPNIRFFTIDRRTSEYPQENIPGAWEVCTPETMKSFSAVAYFFARRLQGELNVPIGLIDNAWGGSPAEVWTPKSVFDENDDLRVSAEKVEETPWSPVSPSQLYNGMVHAITPFKIAGTIWYQGESNRGRFDVYGKLFSEMVDSWREAWGADFPFYYVQIAPFNYKESEQGVLIRDVQRRVLKTIPNSGMVVVSDIATIDDIHPTNKQDVGLRLANLALKETYNSYDGEVYGPLFKEVHPQGKKIEVVFDHSAGLMSKGKKITHFEVAGADGTYHPAKAIIKNDKVILSSKEVKEPLNVRFAWDNIAEPNLFNAAGLPASAFISE</sequence>
<name>A0A7X3D264_9FLAO</name>
<keyword evidence="5" id="KW-1185">Reference proteome</keyword>
<dbReference type="AlphaFoldDB" id="A0A7X3D264"/>
<dbReference type="Gene3D" id="3.40.50.1110">
    <property type="entry name" value="SGNH hydrolase"/>
    <property type="match status" value="1"/>
</dbReference>
<dbReference type="EMBL" id="RCNR01000016">
    <property type="protein sequence ID" value="MUH36258.1"/>
    <property type="molecule type" value="Genomic_DNA"/>
</dbReference>
<evidence type="ECO:0000256" key="2">
    <source>
        <dbReference type="SAM" id="SignalP"/>
    </source>
</evidence>